<dbReference type="EMBL" id="JASGBI010000001">
    <property type="protein sequence ID" value="MDI9240299.1"/>
    <property type="molecule type" value="Genomic_DNA"/>
</dbReference>
<name>A0ABT6XJF5_9GAMM</name>
<gene>
    <name evidence="2" type="ORF">QLQ15_15430</name>
</gene>
<comment type="caution">
    <text evidence="2">The sequence shown here is derived from an EMBL/GenBank/DDBJ whole genome shotgun (WGS) entry which is preliminary data.</text>
</comment>
<dbReference type="EC" id="3.2.2.15" evidence="2"/>
<keyword evidence="2" id="KW-0378">Hydrolase</keyword>
<evidence type="ECO:0000313" key="2">
    <source>
        <dbReference type="EMBL" id="MDI9240299.1"/>
    </source>
</evidence>
<dbReference type="InterPro" id="IPR005122">
    <property type="entry name" value="Uracil-DNA_glycosylase-like"/>
</dbReference>
<organism evidence="2 3">
    <name type="scientific">Lysobacter stagni</name>
    <dbReference type="NCBI Taxonomy" id="3045172"/>
    <lineage>
        <taxon>Bacteria</taxon>
        <taxon>Pseudomonadati</taxon>
        <taxon>Pseudomonadota</taxon>
        <taxon>Gammaproteobacteria</taxon>
        <taxon>Lysobacterales</taxon>
        <taxon>Lysobacteraceae</taxon>
        <taxon>Lysobacter</taxon>
    </lineage>
</organism>
<dbReference type="NCBIfam" id="TIGR04274">
    <property type="entry name" value="hypoxanDNAglyco"/>
    <property type="match status" value="1"/>
</dbReference>
<evidence type="ECO:0000313" key="3">
    <source>
        <dbReference type="Proteomes" id="UP001321580"/>
    </source>
</evidence>
<keyword evidence="2" id="KW-0326">Glycosidase</keyword>
<reference evidence="2 3" key="1">
    <citation type="submission" date="2023-05" db="EMBL/GenBank/DDBJ databases">
        <title>Lysobacter sp. strain LF1 Genome sequencing and assembly.</title>
        <authorList>
            <person name="Jung Y."/>
        </authorList>
    </citation>
    <scope>NUCLEOTIDE SEQUENCE [LARGE SCALE GENOMIC DNA]</scope>
    <source>
        <strain evidence="2 3">LF1</strain>
    </source>
</reference>
<protein>
    <submittedName>
        <fullName evidence="2">DNA-deoxyinosine glycosylase</fullName>
        <ecNumber evidence="2">3.2.2.15</ecNumber>
    </submittedName>
</protein>
<dbReference type="SMART" id="SM00986">
    <property type="entry name" value="UDG"/>
    <property type="match status" value="1"/>
</dbReference>
<dbReference type="Gene3D" id="3.40.470.10">
    <property type="entry name" value="Uracil-DNA glycosylase-like domain"/>
    <property type="match status" value="1"/>
</dbReference>
<dbReference type="Pfam" id="PF03167">
    <property type="entry name" value="UDG"/>
    <property type="match status" value="1"/>
</dbReference>
<dbReference type="InterPro" id="IPR036895">
    <property type="entry name" value="Uracil-DNA_glycosylase-like_sf"/>
</dbReference>
<dbReference type="InterPro" id="IPR026353">
    <property type="entry name" value="Hypoxan-DNA_Glyclase"/>
</dbReference>
<evidence type="ECO:0000259" key="1">
    <source>
        <dbReference type="SMART" id="SM00986"/>
    </source>
</evidence>
<keyword evidence="3" id="KW-1185">Reference proteome</keyword>
<dbReference type="CDD" id="cd10032">
    <property type="entry name" value="UDG-F6_HDG"/>
    <property type="match status" value="1"/>
</dbReference>
<dbReference type="SUPFAM" id="SSF52141">
    <property type="entry name" value="Uracil-DNA glycosylase-like"/>
    <property type="match status" value="1"/>
</dbReference>
<dbReference type="SMART" id="SM00987">
    <property type="entry name" value="UreE_C"/>
    <property type="match status" value="1"/>
</dbReference>
<dbReference type="Proteomes" id="UP001321580">
    <property type="component" value="Unassembled WGS sequence"/>
</dbReference>
<accession>A0ABT6XJF5</accession>
<sequence>MENAQGENPALLKGFAPIASRDSRVLVLGSMPGAASLDAGRYYAHPHNHFWPIMGELVGALPALPYERRLERMQAAGIALWDVFDRCERVGSLDSAIRDDTAQANDFAALFATHRGVRTVLFNGAKAETAFRRFGPPLAESGLVFRRLPSTSPANAATPVAAKLAAWRDALQAAGIETA</sequence>
<dbReference type="GO" id="GO:0033958">
    <property type="term" value="F:DNA-deoxyinosine glycosylase activity"/>
    <property type="evidence" value="ECO:0007669"/>
    <property type="project" value="UniProtKB-EC"/>
</dbReference>
<proteinExistence type="predicted"/>
<dbReference type="RefSeq" id="WP_283213641.1">
    <property type="nucleotide sequence ID" value="NZ_JASGBI010000001.1"/>
</dbReference>
<feature type="domain" description="Uracil-DNA glycosylase-like" evidence="1">
    <location>
        <begin position="16"/>
        <end position="171"/>
    </location>
</feature>